<dbReference type="Proteomes" id="UP000233343">
    <property type="component" value="Unassembled WGS sequence"/>
</dbReference>
<reference evidence="1 2" key="1">
    <citation type="journal article" date="2010" name="Int. J. Syst. Evol. Microbiol.">
        <title>Bacillus horneckiae sp. nov., isolated from a spacecraft-assembly clean room.</title>
        <authorList>
            <person name="Vaishampayan P."/>
            <person name="Probst A."/>
            <person name="Krishnamurthi S."/>
            <person name="Ghosh S."/>
            <person name="Osman S."/>
            <person name="McDowall A."/>
            <person name="Ruckmani A."/>
            <person name="Mayilraj S."/>
            <person name="Venkateswaran K."/>
        </authorList>
    </citation>
    <scope>NUCLEOTIDE SEQUENCE [LARGE SCALE GENOMIC DNA]</scope>
    <source>
        <strain evidence="2">1PO1SC</strain>
    </source>
</reference>
<protein>
    <submittedName>
        <fullName evidence="1">Uncharacterized protein</fullName>
    </submittedName>
</protein>
<accession>A0A2N0ZB51</accession>
<dbReference type="AlphaFoldDB" id="A0A2N0ZB51"/>
<comment type="caution">
    <text evidence="1">The sequence shown here is derived from an EMBL/GenBank/DDBJ whole genome shotgun (WGS) entry which is preliminary data.</text>
</comment>
<keyword evidence="2" id="KW-1185">Reference proteome</keyword>
<evidence type="ECO:0000313" key="2">
    <source>
        <dbReference type="Proteomes" id="UP000233343"/>
    </source>
</evidence>
<proteinExistence type="predicted"/>
<name>A0A2N0ZB51_9BACI</name>
<evidence type="ECO:0000313" key="1">
    <source>
        <dbReference type="EMBL" id="PKG26751.1"/>
    </source>
</evidence>
<sequence length="106" mass="12206">MEFESVKGTEEYNRIIKRGEHLYNCMLKACEEENTSVLEMFNVEDWVSICNYISSESIKRQRQSVDTAEKALDHSEIAIESAKIWKGRFYGLAITGLIVLSIIQIL</sequence>
<gene>
    <name evidence="1" type="ORF">CWS20_22490</name>
</gene>
<dbReference type="EMBL" id="PISD01000059">
    <property type="protein sequence ID" value="PKG26751.1"/>
    <property type="molecule type" value="Genomic_DNA"/>
</dbReference>
<organism evidence="1 2">
    <name type="scientific">Cytobacillus horneckiae</name>
    <dbReference type="NCBI Taxonomy" id="549687"/>
    <lineage>
        <taxon>Bacteria</taxon>
        <taxon>Bacillati</taxon>
        <taxon>Bacillota</taxon>
        <taxon>Bacilli</taxon>
        <taxon>Bacillales</taxon>
        <taxon>Bacillaceae</taxon>
        <taxon>Cytobacillus</taxon>
    </lineage>
</organism>
<dbReference type="RefSeq" id="WP_066196066.1">
    <property type="nucleotide sequence ID" value="NZ_JARMMB010000009.1"/>
</dbReference>